<accession>L0K1N7</accession>
<protein>
    <recommendedName>
        <fullName evidence="3">HIT zinc finger</fullName>
    </recommendedName>
</protein>
<dbReference type="KEGG" id="nou:Natoc_3495"/>
<organism evidence="1 2">
    <name type="scientific">Natronococcus occultus SP4</name>
    <dbReference type="NCBI Taxonomy" id="694430"/>
    <lineage>
        <taxon>Archaea</taxon>
        <taxon>Methanobacteriati</taxon>
        <taxon>Methanobacteriota</taxon>
        <taxon>Stenosarchaea group</taxon>
        <taxon>Halobacteria</taxon>
        <taxon>Halobacteriales</taxon>
        <taxon>Natrialbaceae</taxon>
        <taxon>Natronococcus</taxon>
    </lineage>
</organism>
<dbReference type="OrthoDB" id="70008at2157"/>
<gene>
    <name evidence="1" type="ORF">Natoc_3495</name>
</gene>
<dbReference type="GeneID" id="14402097"/>
<reference evidence="1 2" key="1">
    <citation type="submission" date="2012-11" db="EMBL/GenBank/DDBJ databases">
        <title>FINISHED of Natronococcus occultus SP4, DSM 3396.</title>
        <authorList>
            <consortium name="DOE Joint Genome Institute"/>
            <person name="Eisen J."/>
            <person name="Huntemann M."/>
            <person name="Wei C.-L."/>
            <person name="Han J."/>
            <person name="Detter J.C."/>
            <person name="Han C."/>
            <person name="Tapia R."/>
            <person name="Chen A."/>
            <person name="Kyrpides N."/>
            <person name="Mavromatis K."/>
            <person name="Markowitz V."/>
            <person name="Szeto E."/>
            <person name="Ivanova N."/>
            <person name="Mikhailova N."/>
            <person name="Ovchinnikova G."/>
            <person name="Pagani I."/>
            <person name="Pati A."/>
            <person name="Goodwin L."/>
            <person name="Nordberg H.P."/>
            <person name="Cantor M.N."/>
            <person name="Hua S.X."/>
            <person name="Woyke T."/>
            <person name="Eisen J."/>
            <person name="Klenk H.-P."/>
            <person name="Klenk H.-P."/>
        </authorList>
    </citation>
    <scope>NUCLEOTIDE SEQUENCE [LARGE SCALE GENOMIC DNA]</scope>
    <source>
        <strain evidence="1 2">SP4</strain>
    </source>
</reference>
<dbReference type="Proteomes" id="UP000010878">
    <property type="component" value="Chromosome"/>
</dbReference>
<dbReference type="RefSeq" id="WP_015322656.1">
    <property type="nucleotide sequence ID" value="NC_019974.1"/>
</dbReference>
<evidence type="ECO:0000313" key="1">
    <source>
        <dbReference type="EMBL" id="AGB39222.1"/>
    </source>
</evidence>
<proteinExistence type="predicted"/>
<sequence>MSVSGLCQICESKPAQERCANCGTLACEQHYEPGPGLCTDCVAQGQPDRGSDDVDINRF</sequence>
<evidence type="ECO:0008006" key="3">
    <source>
        <dbReference type="Google" id="ProtNLM"/>
    </source>
</evidence>
<dbReference type="HOGENOM" id="CLU_202923_0_0_2"/>
<dbReference type="AlphaFoldDB" id="L0K1N7"/>
<keyword evidence="2" id="KW-1185">Reference proteome</keyword>
<dbReference type="eggNOG" id="arCOG06415">
    <property type="taxonomic scope" value="Archaea"/>
</dbReference>
<evidence type="ECO:0000313" key="2">
    <source>
        <dbReference type="Proteomes" id="UP000010878"/>
    </source>
</evidence>
<name>L0K1N7_9EURY</name>
<dbReference type="EMBL" id="CP003929">
    <property type="protein sequence ID" value="AGB39222.1"/>
    <property type="molecule type" value="Genomic_DNA"/>
</dbReference>